<dbReference type="InterPro" id="IPR000620">
    <property type="entry name" value="EamA_dom"/>
</dbReference>
<name>A0A7C1G083_THERO</name>
<dbReference type="EMBL" id="DSJL01000011">
    <property type="protein sequence ID" value="HEF66119.1"/>
    <property type="molecule type" value="Genomic_DNA"/>
</dbReference>
<accession>A0A7C1G083</accession>
<evidence type="ECO:0000256" key="2">
    <source>
        <dbReference type="ARBA" id="ARBA00022692"/>
    </source>
</evidence>
<evidence type="ECO:0000259" key="5">
    <source>
        <dbReference type="Pfam" id="PF00892"/>
    </source>
</evidence>
<sequence>MTVGQLVQLVLLGTIWGSSYLFIKVAVEGFPPILLVEGRLLLGAAVLLAIRWWTRQRWPTRAVWPHLVVMALVGNVVPFLLIAWSEQHIDSGLASVLNATTPFFTVLFAVLIFHAEQLTRAKAIGVGLGFVGVAVLSGADLAAFRSASTQGQLAVLVSSACYGLGFAYARRFLRGAPLALAAAQIGLAALLLLPLALASGIPGDLRPTLPAFLALSALGVVSSGIAYVLYYRLIASAGAVVASLATYLMPPVGVTLGWAVLGEPIGWRLLVGVVLILAGMAVVQGRSSWLALRRAGRLQVPAED</sequence>
<dbReference type="PANTHER" id="PTHR32322:SF9">
    <property type="entry name" value="AMINO-ACID METABOLITE EFFLUX PUMP-RELATED"/>
    <property type="match status" value="1"/>
</dbReference>
<keyword evidence="3" id="KW-1133">Transmembrane helix</keyword>
<feature type="domain" description="EamA" evidence="5">
    <location>
        <begin position="9"/>
        <end position="137"/>
    </location>
</feature>
<dbReference type="GO" id="GO:0016020">
    <property type="term" value="C:membrane"/>
    <property type="evidence" value="ECO:0007669"/>
    <property type="project" value="UniProtKB-SubCell"/>
</dbReference>
<proteinExistence type="predicted"/>
<comment type="subcellular location">
    <subcellularLocation>
        <location evidence="1">Membrane</location>
        <topology evidence="1">Multi-pass membrane protein</topology>
    </subcellularLocation>
</comment>
<gene>
    <name evidence="6" type="ORF">ENP47_11080</name>
</gene>
<evidence type="ECO:0000256" key="3">
    <source>
        <dbReference type="ARBA" id="ARBA00022989"/>
    </source>
</evidence>
<evidence type="ECO:0000256" key="1">
    <source>
        <dbReference type="ARBA" id="ARBA00004141"/>
    </source>
</evidence>
<keyword evidence="2" id="KW-0812">Transmembrane</keyword>
<feature type="domain" description="EamA" evidence="5">
    <location>
        <begin position="151"/>
        <end position="283"/>
    </location>
</feature>
<comment type="caution">
    <text evidence="6">The sequence shown here is derived from an EMBL/GenBank/DDBJ whole genome shotgun (WGS) entry which is preliminary data.</text>
</comment>
<dbReference type="Gene3D" id="1.10.3730.20">
    <property type="match status" value="1"/>
</dbReference>
<evidence type="ECO:0000256" key="4">
    <source>
        <dbReference type="ARBA" id="ARBA00023136"/>
    </source>
</evidence>
<dbReference type="SUPFAM" id="SSF103481">
    <property type="entry name" value="Multidrug resistance efflux transporter EmrE"/>
    <property type="match status" value="2"/>
</dbReference>
<evidence type="ECO:0000313" key="6">
    <source>
        <dbReference type="EMBL" id="HEF66119.1"/>
    </source>
</evidence>
<dbReference type="InterPro" id="IPR050638">
    <property type="entry name" value="AA-Vitamin_Transporters"/>
</dbReference>
<dbReference type="Pfam" id="PF00892">
    <property type="entry name" value="EamA"/>
    <property type="match status" value="2"/>
</dbReference>
<dbReference type="AlphaFoldDB" id="A0A7C1G083"/>
<reference evidence="6" key="1">
    <citation type="journal article" date="2020" name="mSystems">
        <title>Genome- and Community-Level Interaction Insights into Carbon Utilization and Element Cycling Functions of Hydrothermarchaeota in Hydrothermal Sediment.</title>
        <authorList>
            <person name="Zhou Z."/>
            <person name="Liu Y."/>
            <person name="Xu W."/>
            <person name="Pan J."/>
            <person name="Luo Z.H."/>
            <person name="Li M."/>
        </authorList>
    </citation>
    <scope>NUCLEOTIDE SEQUENCE [LARGE SCALE GENOMIC DNA]</scope>
    <source>
        <strain evidence="6">SpSt-222</strain>
    </source>
</reference>
<dbReference type="InterPro" id="IPR037185">
    <property type="entry name" value="EmrE-like"/>
</dbReference>
<protein>
    <submittedName>
        <fullName evidence="6">EamA/RhaT family transporter</fullName>
    </submittedName>
</protein>
<organism evidence="6">
    <name type="scientific">Thermomicrobium roseum</name>
    <dbReference type="NCBI Taxonomy" id="500"/>
    <lineage>
        <taxon>Bacteria</taxon>
        <taxon>Pseudomonadati</taxon>
        <taxon>Thermomicrobiota</taxon>
        <taxon>Thermomicrobia</taxon>
        <taxon>Thermomicrobiales</taxon>
        <taxon>Thermomicrobiaceae</taxon>
        <taxon>Thermomicrobium</taxon>
    </lineage>
</organism>
<keyword evidence="4" id="KW-0472">Membrane</keyword>
<dbReference type="PANTHER" id="PTHR32322">
    <property type="entry name" value="INNER MEMBRANE TRANSPORTER"/>
    <property type="match status" value="1"/>
</dbReference>